<dbReference type="InterPro" id="IPR012675">
    <property type="entry name" value="Beta-grasp_dom_sf"/>
</dbReference>
<dbReference type="GO" id="GO:0051537">
    <property type="term" value="F:2 iron, 2 sulfur cluster binding"/>
    <property type="evidence" value="ECO:0007669"/>
    <property type="project" value="UniProtKB-KW"/>
</dbReference>
<dbReference type="InterPro" id="IPR025192">
    <property type="entry name" value="Succ_DH/fum_Rdtase_N"/>
</dbReference>
<sequence length="232" mass="25603">MKTQQRTFRILRFKPGLIDPPQFQDFTLAVNEDMSVLDALEKIRLEQDTTLLYRHSCHHSSCGTCACKINGTERLTCVTKVLALATDVITLEPLAGFRPISDLVVDMTGFYDEISEDWDYLRESENVASAALPDDVASFRRLESCLECGSCVSACPAAHADSPFMGPAALAALNNERHKSPSSSKKLLELAGGERGERWCERAIECSRVCPTKVAPARHIADIRKTLKITAS</sequence>
<comment type="pathway">
    <text evidence="1">Carbohydrate metabolism; tricarboxylic acid cycle.</text>
</comment>
<dbReference type="Gene3D" id="3.10.20.30">
    <property type="match status" value="1"/>
</dbReference>
<comment type="cofactor">
    <cofactor evidence="11">
        <name>[3Fe-4S] cluster</name>
        <dbReference type="ChEBI" id="CHEBI:21137"/>
    </cofactor>
    <text evidence="11">Binds 1 [3Fe-4S] cluster.</text>
</comment>
<comment type="similarity">
    <text evidence="2 11">Belongs to the succinate dehydrogenase/fumarate reductase iron-sulfur protein family.</text>
</comment>
<dbReference type="EMBL" id="PDSK01000093">
    <property type="protein sequence ID" value="PIE33936.1"/>
    <property type="molecule type" value="Genomic_DNA"/>
</dbReference>
<dbReference type="SUPFAM" id="SSF54292">
    <property type="entry name" value="2Fe-2S ferredoxin-like"/>
    <property type="match status" value="1"/>
</dbReference>
<dbReference type="PROSITE" id="PS00198">
    <property type="entry name" value="4FE4S_FER_1"/>
    <property type="match status" value="1"/>
</dbReference>
<protein>
    <recommendedName>
        <fullName evidence="11">Fumarate reductase iron-sulfur subunit</fullName>
        <ecNumber evidence="11">1.3.5.1</ecNumber>
    </recommendedName>
</protein>
<dbReference type="InterPro" id="IPR017900">
    <property type="entry name" value="4Fe4S_Fe_S_CS"/>
</dbReference>
<dbReference type="InterPro" id="IPR001041">
    <property type="entry name" value="2Fe-2S_ferredoxin-type"/>
</dbReference>
<proteinExistence type="inferred from homology"/>
<dbReference type="Gene3D" id="1.10.1060.10">
    <property type="entry name" value="Alpha-helical ferredoxin"/>
    <property type="match status" value="1"/>
</dbReference>
<dbReference type="GO" id="GO:0006099">
    <property type="term" value="P:tricarboxylic acid cycle"/>
    <property type="evidence" value="ECO:0007669"/>
    <property type="project" value="UniProtKB-KW"/>
</dbReference>
<dbReference type="PROSITE" id="PS51379">
    <property type="entry name" value="4FE4S_FER_2"/>
    <property type="match status" value="1"/>
</dbReference>
<keyword evidence="10 11" id="KW-0003">3Fe-4S</keyword>
<dbReference type="CDD" id="cd00207">
    <property type="entry name" value="fer2"/>
    <property type="match status" value="1"/>
</dbReference>
<keyword evidence="3 11" id="KW-0004">4Fe-4S</keyword>
<dbReference type="InterPro" id="IPR004489">
    <property type="entry name" value="Succ_DH/fum_Rdtase_Fe-S"/>
</dbReference>
<evidence type="ECO:0000256" key="4">
    <source>
        <dbReference type="ARBA" id="ARBA00022532"/>
    </source>
</evidence>
<comment type="cofactor">
    <cofactor evidence="11">
        <name>[4Fe-4S] cluster</name>
        <dbReference type="ChEBI" id="CHEBI:49883"/>
    </cofactor>
    <text evidence="11">Binds 1 [4Fe-4S] cluster.</text>
</comment>
<evidence type="ECO:0000259" key="13">
    <source>
        <dbReference type="PROSITE" id="PS51379"/>
    </source>
</evidence>
<comment type="caution">
    <text evidence="14">The sequence shown here is derived from an EMBL/GenBank/DDBJ whole genome shotgun (WGS) entry which is preliminary data.</text>
</comment>
<accession>A0A2G6KE25</accession>
<dbReference type="InterPro" id="IPR009051">
    <property type="entry name" value="Helical_ferredxn"/>
</dbReference>
<evidence type="ECO:0000259" key="12">
    <source>
        <dbReference type="PROSITE" id="PS51085"/>
    </source>
</evidence>
<dbReference type="GO" id="GO:0051539">
    <property type="term" value="F:4 iron, 4 sulfur cluster binding"/>
    <property type="evidence" value="ECO:0007669"/>
    <property type="project" value="UniProtKB-KW"/>
</dbReference>
<organism evidence="14 15">
    <name type="scientific">candidate division KSB3 bacterium</name>
    <dbReference type="NCBI Taxonomy" id="2044937"/>
    <lineage>
        <taxon>Bacteria</taxon>
        <taxon>candidate division KSB3</taxon>
    </lineage>
</organism>
<evidence type="ECO:0000256" key="1">
    <source>
        <dbReference type="ARBA" id="ARBA00005163"/>
    </source>
</evidence>
<dbReference type="Proteomes" id="UP000230821">
    <property type="component" value="Unassembled WGS sequence"/>
</dbReference>
<dbReference type="GO" id="GO:0051538">
    <property type="term" value="F:3 iron, 4 sulfur cluster binding"/>
    <property type="evidence" value="ECO:0007669"/>
    <property type="project" value="UniProtKB-KW"/>
</dbReference>
<dbReference type="PANTHER" id="PTHR11921">
    <property type="entry name" value="SUCCINATE DEHYDROGENASE IRON-SULFUR PROTEIN"/>
    <property type="match status" value="1"/>
</dbReference>
<feature type="domain" description="2Fe-2S ferredoxin-type" evidence="12">
    <location>
        <begin position="8"/>
        <end position="94"/>
    </location>
</feature>
<dbReference type="InterPro" id="IPR036010">
    <property type="entry name" value="2Fe-2S_ferredoxin-like_sf"/>
</dbReference>
<evidence type="ECO:0000313" key="15">
    <source>
        <dbReference type="Proteomes" id="UP000230821"/>
    </source>
</evidence>
<dbReference type="Pfam" id="PF13085">
    <property type="entry name" value="Fer2_3"/>
    <property type="match status" value="1"/>
</dbReference>
<evidence type="ECO:0000256" key="9">
    <source>
        <dbReference type="ARBA" id="ARBA00023014"/>
    </source>
</evidence>
<evidence type="ECO:0000256" key="11">
    <source>
        <dbReference type="RuleBase" id="RU361237"/>
    </source>
</evidence>
<dbReference type="EC" id="1.3.5.1" evidence="11"/>
<evidence type="ECO:0000256" key="3">
    <source>
        <dbReference type="ARBA" id="ARBA00022485"/>
    </source>
</evidence>
<dbReference type="InterPro" id="IPR050573">
    <property type="entry name" value="SDH/FRD_Iron-Sulfur"/>
</dbReference>
<keyword evidence="7" id="KW-0560">Oxidoreductase</keyword>
<keyword evidence="6 11" id="KW-0479">Metal-binding</keyword>
<dbReference type="GO" id="GO:0046872">
    <property type="term" value="F:metal ion binding"/>
    <property type="evidence" value="ECO:0007669"/>
    <property type="project" value="UniProtKB-KW"/>
</dbReference>
<dbReference type="InterPro" id="IPR017896">
    <property type="entry name" value="4Fe4S_Fe-S-bd"/>
</dbReference>
<name>A0A2G6KE25_9BACT</name>
<dbReference type="SUPFAM" id="SSF46548">
    <property type="entry name" value="alpha-helical ferredoxin"/>
    <property type="match status" value="1"/>
</dbReference>
<dbReference type="GO" id="GO:0009055">
    <property type="term" value="F:electron transfer activity"/>
    <property type="evidence" value="ECO:0007669"/>
    <property type="project" value="InterPro"/>
</dbReference>
<keyword evidence="9 11" id="KW-0411">Iron-sulfur</keyword>
<gene>
    <name evidence="14" type="ORF">CSA56_09630</name>
</gene>
<comment type="catalytic activity">
    <reaction evidence="11">
        <text>a menaquinone + succinate = a menaquinol + fumarate</text>
        <dbReference type="Rhea" id="RHEA:27834"/>
        <dbReference type="Rhea" id="RHEA-COMP:9537"/>
        <dbReference type="Rhea" id="RHEA-COMP:9539"/>
        <dbReference type="ChEBI" id="CHEBI:16374"/>
        <dbReference type="ChEBI" id="CHEBI:18151"/>
        <dbReference type="ChEBI" id="CHEBI:29806"/>
        <dbReference type="ChEBI" id="CHEBI:30031"/>
        <dbReference type="EC" id="1.3.5.1"/>
    </reaction>
</comment>
<evidence type="ECO:0000256" key="10">
    <source>
        <dbReference type="ARBA" id="ARBA00023291"/>
    </source>
</evidence>
<evidence type="ECO:0000256" key="5">
    <source>
        <dbReference type="ARBA" id="ARBA00022714"/>
    </source>
</evidence>
<dbReference type="NCBIfam" id="TIGR00384">
    <property type="entry name" value="dhsB"/>
    <property type="match status" value="1"/>
</dbReference>
<evidence type="ECO:0000313" key="14">
    <source>
        <dbReference type="EMBL" id="PIE33936.1"/>
    </source>
</evidence>
<dbReference type="PANTHER" id="PTHR11921:SF29">
    <property type="entry name" value="SUCCINATE DEHYDROGENASE [UBIQUINONE] IRON-SULFUR SUBUNIT, MITOCHONDRIAL"/>
    <property type="match status" value="1"/>
</dbReference>
<dbReference type="AlphaFoldDB" id="A0A2G6KE25"/>
<evidence type="ECO:0000256" key="7">
    <source>
        <dbReference type="ARBA" id="ARBA00023002"/>
    </source>
</evidence>
<dbReference type="PROSITE" id="PS51085">
    <property type="entry name" value="2FE2S_FER_2"/>
    <property type="match status" value="1"/>
</dbReference>
<keyword evidence="4" id="KW-0816">Tricarboxylic acid cycle</keyword>
<comment type="cofactor">
    <cofactor evidence="11">
        <name>[2Fe-2S] cluster</name>
        <dbReference type="ChEBI" id="CHEBI:190135"/>
    </cofactor>
    <text evidence="11">Binds 1 [2Fe-2S] cluster.</text>
</comment>
<evidence type="ECO:0000256" key="2">
    <source>
        <dbReference type="ARBA" id="ARBA00009433"/>
    </source>
</evidence>
<keyword evidence="5 11" id="KW-0001">2Fe-2S</keyword>
<keyword evidence="8 11" id="KW-0408">Iron</keyword>
<dbReference type="GO" id="GO:0008177">
    <property type="term" value="F:succinate dehydrogenase (quinone) activity"/>
    <property type="evidence" value="ECO:0007669"/>
    <property type="project" value="UniProtKB-EC"/>
</dbReference>
<evidence type="ECO:0000256" key="6">
    <source>
        <dbReference type="ARBA" id="ARBA00022723"/>
    </source>
</evidence>
<dbReference type="Pfam" id="PF13183">
    <property type="entry name" value="Fer4_8"/>
    <property type="match status" value="1"/>
</dbReference>
<dbReference type="GO" id="GO:0022904">
    <property type="term" value="P:respiratory electron transport chain"/>
    <property type="evidence" value="ECO:0007669"/>
    <property type="project" value="TreeGrafter"/>
</dbReference>
<reference evidence="14 15" key="1">
    <citation type="submission" date="2017-10" db="EMBL/GenBank/DDBJ databases">
        <title>Novel microbial diversity and functional potential in the marine mammal oral microbiome.</title>
        <authorList>
            <person name="Dudek N.K."/>
            <person name="Sun C.L."/>
            <person name="Burstein D."/>
            <person name="Kantor R.S."/>
            <person name="Aliaga Goltsman D.S."/>
            <person name="Bik E.M."/>
            <person name="Thomas B.C."/>
            <person name="Banfield J.F."/>
            <person name="Relman D.A."/>
        </authorList>
    </citation>
    <scope>NUCLEOTIDE SEQUENCE [LARGE SCALE GENOMIC DNA]</scope>
    <source>
        <strain evidence="14">DOLJORAL78_47_16</strain>
    </source>
</reference>
<evidence type="ECO:0000256" key="8">
    <source>
        <dbReference type="ARBA" id="ARBA00023004"/>
    </source>
</evidence>
<feature type="domain" description="4Fe-4S ferredoxin-type" evidence="13">
    <location>
        <begin position="135"/>
        <end position="166"/>
    </location>
</feature>